<comment type="caution">
    <text evidence="1">The sequence shown here is derived from an EMBL/GenBank/DDBJ whole genome shotgun (WGS) entry which is preliminary data.</text>
</comment>
<dbReference type="AlphaFoldDB" id="A0A9P4JTD1"/>
<reference evidence="1" key="1">
    <citation type="journal article" date="2020" name="Stud. Mycol.">
        <title>101 Dothideomycetes genomes: a test case for predicting lifestyles and emergence of pathogens.</title>
        <authorList>
            <person name="Haridas S."/>
            <person name="Albert R."/>
            <person name="Binder M."/>
            <person name="Bloem J."/>
            <person name="Labutti K."/>
            <person name="Salamov A."/>
            <person name="Andreopoulos B."/>
            <person name="Baker S."/>
            <person name="Barry K."/>
            <person name="Bills G."/>
            <person name="Bluhm B."/>
            <person name="Cannon C."/>
            <person name="Castanera R."/>
            <person name="Culley D."/>
            <person name="Daum C."/>
            <person name="Ezra D."/>
            <person name="Gonzalez J."/>
            <person name="Henrissat B."/>
            <person name="Kuo A."/>
            <person name="Liang C."/>
            <person name="Lipzen A."/>
            <person name="Lutzoni F."/>
            <person name="Magnuson J."/>
            <person name="Mondo S."/>
            <person name="Nolan M."/>
            <person name="Ohm R."/>
            <person name="Pangilinan J."/>
            <person name="Park H.-J."/>
            <person name="Ramirez L."/>
            <person name="Alfaro M."/>
            <person name="Sun H."/>
            <person name="Tritt A."/>
            <person name="Yoshinaga Y."/>
            <person name="Zwiers L.-H."/>
            <person name="Turgeon B."/>
            <person name="Goodwin S."/>
            <person name="Spatafora J."/>
            <person name="Crous P."/>
            <person name="Grigoriev I."/>
        </authorList>
    </citation>
    <scope>NUCLEOTIDE SEQUENCE</scope>
    <source>
        <strain evidence="1">ATCC 74209</strain>
    </source>
</reference>
<gene>
    <name evidence="1" type="ORF">GQ43DRAFT_496494</name>
</gene>
<dbReference type="Proteomes" id="UP000799536">
    <property type="component" value="Unassembled WGS sequence"/>
</dbReference>
<sequence length="339" mass="38794">MSTTYTPGSFQGVCHLRPDGQNILQWVHEIRIFADSTHSSAVLYGQKDCPPYPNFRPLHPMPEPLYGVLSQEQVAKYQEDVNNINQLNNGIAAKYRADHEAYCLWRTKEKGLKEVIFKTVTFNEARWQAVRRVGPAWKIYEFIVRFYQMQRVLYNATPAVGGASNSGAGFGATSDMSREGPMTGILPAVHSSQVNSQEVAQIRQQLWPSQQHATDSQIGSHLVRSRLQRQKMAGDQMAGNHLSGIHIRTTQMMENPMLENQLCEPQISENWMQRHQISWNQTPETQMLRISMPENQGPGYQMHENQRLEYQIQRNQGNQMAGNTIPLNLMNDLPPPWRH</sequence>
<evidence type="ECO:0000313" key="2">
    <source>
        <dbReference type="Proteomes" id="UP000799536"/>
    </source>
</evidence>
<dbReference type="EMBL" id="ML993886">
    <property type="protein sequence ID" value="KAF2204059.1"/>
    <property type="molecule type" value="Genomic_DNA"/>
</dbReference>
<accession>A0A9P4JTD1</accession>
<name>A0A9P4JTD1_9PLEO</name>
<organism evidence="1 2">
    <name type="scientific">Delitschia confertaspora ATCC 74209</name>
    <dbReference type="NCBI Taxonomy" id="1513339"/>
    <lineage>
        <taxon>Eukaryota</taxon>
        <taxon>Fungi</taxon>
        <taxon>Dikarya</taxon>
        <taxon>Ascomycota</taxon>
        <taxon>Pezizomycotina</taxon>
        <taxon>Dothideomycetes</taxon>
        <taxon>Pleosporomycetidae</taxon>
        <taxon>Pleosporales</taxon>
        <taxon>Delitschiaceae</taxon>
        <taxon>Delitschia</taxon>
    </lineage>
</organism>
<evidence type="ECO:0000313" key="1">
    <source>
        <dbReference type="EMBL" id="KAF2204059.1"/>
    </source>
</evidence>
<protein>
    <submittedName>
        <fullName evidence="1">Uncharacterized protein</fullName>
    </submittedName>
</protein>
<proteinExistence type="predicted"/>
<keyword evidence="2" id="KW-1185">Reference proteome</keyword>